<dbReference type="GO" id="GO:0046872">
    <property type="term" value="F:metal ion binding"/>
    <property type="evidence" value="ECO:0007669"/>
    <property type="project" value="UniProtKB-KW"/>
</dbReference>
<reference evidence="7 8" key="5">
    <citation type="journal article" date="2010" name="Appl. Environ. Microbiol.">
        <title>phrR-like gene praR of Azorhizobium caulinodans ORS571 is essential for symbiosis with Sesbania rostrata and is involved in expression of reb genes.</title>
        <authorList>
            <person name="Akiba N."/>
            <person name="Aono T."/>
            <person name="Toyazaki H."/>
            <person name="Sato S."/>
            <person name="Oyaizu H."/>
        </authorList>
    </citation>
    <scope>NUCLEOTIDE SEQUENCE [LARGE SCALE GENOMIC DNA]</scope>
    <source>
        <strain evidence="8">ATCC 43989 / DSM 5975 / JCM 20966 / LMG 6465 / NBRC 14845 / NCIMB 13405 / ORS 571</strain>
    </source>
</reference>
<dbReference type="InterPro" id="IPR032466">
    <property type="entry name" value="Metal_Hydrolase"/>
</dbReference>
<dbReference type="GO" id="GO:0005829">
    <property type="term" value="C:cytosol"/>
    <property type="evidence" value="ECO:0007669"/>
    <property type="project" value="TreeGrafter"/>
</dbReference>
<dbReference type="Pfam" id="PF01979">
    <property type="entry name" value="Amidohydro_1"/>
    <property type="match status" value="1"/>
</dbReference>
<dbReference type="Proteomes" id="UP000000270">
    <property type="component" value="Chromosome"/>
</dbReference>
<dbReference type="SUPFAM" id="SSF51556">
    <property type="entry name" value="Metallo-dependent hydrolases"/>
    <property type="match status" value="1"/>
</dbReference>
<dbReference type="InterPro" id="IPR050378">
    <property type="entry name" value="Metallo-dep_Hydrolases_sf"/>
</dbReference>
<dbReference type="FunFam" id="3.20.20.140:FF:000037">
    <property type="entry name" value="Dihydropyrimidinase"/>
    <property type="match status" value="1"/>
</dbReference>
<evidence type="ECO:0000259" key="6">
    <source>
        <dbReference type="Pfam" id="PF01979"/>
    </source>
</evidence>
<sequence length="521" mass="56462">MRGASETERPAVCGSLLWAVRRCAARDAFCARSVYGLVLLDRRHSAMALYDTIISGGTVVTASDRILCDVAIKDGKIVALGSGLTGADEVIDATGKLVLPGGVDAHVHIAQPSGEGIVMADDFESGTRSAALGGTTTVMPFCLQEKGQGLRAALKDYHAKADGECHVDVSFHLIISDPTEQVLGQELPALVEDGYTSFKIFMTYEGLALKDREILDVMSVARDTGALVMVHAENYDAIRFLTEQLEKRGQTAPRFHATSRPIAVEREATHRAISLAELVDVPVMIVHVSNREAMEQIRWAQNKGLTVLGETCTQYLVLTEKDLDGLGMEGAKYVCSPPPRDTESQEACWEGLRTGVFTIFSSDHCPFRYDDPQGKLTPKGRTSFRWVPNGIPGVGARLPVLFSEGVMKGRIDLERFVAVTATNPAKTYGLYPRKGTIAVGADADIAIWDPTKTQTLTHDLIRDGADYTPYEGIEITGWPVHTLLRGKTVARDGEVVGQKGLGQHLSRAKSPFAVQRDPVAS</sequence>
<dbReference type="Gene3D" id="3.20.20.140">
    <property type="entry name" value="Metal-dependent hydrolases"/>
    <property type="match status" value="1"/>
</dbReference>
<comment type="similarity">
    <text evidence="2">Belongs to the metallo-dependent hydrolases superfamily. Hydantoinase/dihydropyrimidinase family.</text>
</comment>
<dbReference type="PANTHER" id="PTHR11647">
    <property type="entry name" value="HYDRANTOINASE/DIHYDROPYRIMIDINASE FAMILY MEMBER"/>
    <property type="match status" value="1"/>
</dbReference>
<evidence type="ECO:0000313" key="7">
    <source>
        <dbReference type="EMBL" id="BAF88672.1"/>
    </source>
</evidence>
<dbReference type="InterPro" id="IPR011059">
    <property type="entry name" value="Metal-dep_hydrolase_composite"/>
</dbReference>
<reference evidence="7 8" key="3">
    <citation type="journal article" date="2008" name="BMC Genomics">
        <title>The genome of the versatile nitrogen fixer Azorhizobium caulinodans ORS571.</title>
        <authorList>
            <person name="Lee KB."/>
            <person name="Backer P.D."/>
            <person name="Aono T."/>
            <person name="Liu CT."/>
            <person name="Suzuki S."/>
            <person name="Suzuki T."/>
            <person name="Kaneko T."/>
            <person name="Yamada M."/>
            <person name="Tabata S."/>
            <person name="Kupfer D.M."/>
            <person name="Najar F.Z."/>
            <person name="Wiley G.B."/>
            <person name="Roe B."/>
            <person name="Binnewies T.T."/>
            <person name="Ussery D.W."/>
            <person name="D'Haeze W."/>
            <person name="Herder J.D."/>
            <person name="Gevers D."/>
            <person name="Vereecke D."/>
            <person name="Holsters M."/>
            <person name="Oyaizu H."/>
        </authorList>
    </citation>
    <scope>NUCLEOTIDE SEQUENCE [LARGE SCALE GENOMIC DNA]</scope>
    <source>
        <strain evidence="8">ATCC 43989 / DSM 5975 / JCM 20966 / LMG 6465 / NBRC 14845 / NCIMB 13405 / ORS 571</strain>
    </source>
</reference>
<dbReference type="InterPro" id="IPR011778">
    <property type="entry name" value="Hydantoinase/dihydroPyrase"/>
</dbReference>
<feature type="domain" description="Amidohydrolase-related" evidence="6">
    <location>
        <begin position="97"/>
        <end position="489"/>
    </location>
</feature>
<name>A8I8K7_AZOC5</name>
<protein>
    <submittedName>
        <fullName evidence="7">D-hydantoinase</fullName>
    </submittedName>
</protein>
<feature type="modified residue" description="N6-carboxylysine" evidence="5">
    <location>
        <position position="199"/>
    </location>
</feature>
<dbReference type="EMBL" id="AP009384">
    <property type="protein sequence ID" value="BAF88672.1"/>
    <property type="molecule type" value="Genomic_DNA"/>
</dbReference>
<dbReference type="CDD" id="cd01314">
    <property type="entry name" value="D-HYD"/>
    <property type="match status" value="1"/>
</dbReference>
<gene>
    <name evidence="7" type="ordered locus">AZC_2674</name>
</gene>
<accession>A8I8K7</accession>
<evidence type="ECO:0000256" key="2">
    <source>
        <dbReference type="ARBA" id="ARBA00008829"/>
    </source>
</evidence>
<dbReference type="SUPFAM" id="SSF51338">
    <property type="entry name" value="Composite domain of metallo-dependent hydrolases"/>
    <property type="match status" value="2"/>
</dbReference>
<dbReference type="KEGG" id="azc:AZC_2674"/>
<evidence type="ECO:0000313" key="8">
    <source>
        <dbReference type="Proteomes" id="UP000000270"/>
    </source>
</evidence>
<dbReference type="NCBIfam" id="TIGR02033">
    <property type="entry name" value="D-hydantoinase"/>
    <property type="match status" value="1"/>
</dbReference>
<reference evidence="7 8" key="1">
    <citation type="journal article" date="2007" name="Appl. Environ. Microbiol.">
        <title>Rhizobial factors required for stem nodule maturation and maintenance in Sesbania rostrata-Azorhizobium caulinodans ORS571 symbiosis.</title>
        <authorList>
            <person name="Suzuki S."/>
            <person name="Aono T."/>
            <person name="Lee KB."/>
            <person name="Suzuki T."/>
            <person name="Liu CT."/>
            <person name="Miwa H."/>
            <person name="Wakao S."/>
            <person name="Iki T."/>
            <person name="Oyaizu H."/>
        </authorList>
    </citation>
    <scope>NUCLEOTIDE SEQUENCE [LARGE SCALE GENOMIC DNA]</scope>
    <source>
        <strain evidence="8">ATCC 43989 / DSM 5975 / JCM 20966 / LMG 6465 / NBRC 14845 / NCIMB 13405 / ORS 571</strain>
    </source>
</reference>
<evidence type="ECO:0000256" key="1">
    <source>
        <dbReference type="ARBA" id="ARBA00001947"/>
    </source>
</evidence>
<dbReference type="Gene3D" id="2.30.40.10">
    <property type="entry name" value="Urease, subunit C, domain 1"/>
    <property type="match status" value="1"/>
</dbReference>
<reference evidence="8" key="2">
    <citation type="submission" date="2007-04" db="EMBL/GenBank/DDBJ databases">
        <title>Complete genome sequence of the nitrogen-fixing bacterium Azorhizobium caulinodans ORS571.</title>
        <authorList>
            <person name="Lee K.B."/>
            <person name="Backer P.D."/>
            <person name="Aono T."/>
            <person name="Liu C.T."/>
            <person name="Suzuki S."/>
            <person name="Suzuki T."/>
            <person name="Kaneko T."/>
            <person name="Yamada M."/>
            <person name="Tabata S."/>
            <person name="Kupfer D.M."/>
            <person name="Najar F.Z."/>
            <person name="Wiley G.B."/>
            <person name="Roe B."/>
            <person name="Binnewies T."/>
            <person name="Ussery D."/>
            <person name="Vereecke D."/>
            <person name="Gevers D."/>
            <person name="Holsters M."/>
            <person name="Oyaizu H."/>
        </authorList>
    </citation>
    <scope>NUCLEOTIDE SEQUENCE [LARGE SCALE GENOMIC DNA]</scope>
    <source>
        <strain evidence="8">ATCC 43989 / DSM 5975 / JCM 20966 / LMG 6465 / NBRC 14845 / NCIMB 13405 / ORS 571</strain>
    </source>
</reference>
<reference evidence="7 8" key="4">
    <citation type="journal article" date="2009" name="Appl. Environ. Microbiol.">
        <title>Comparative genome-wide transcriptional profiling of Azorhizobium caulinodans ORS571 grown under free-living and symbiotic conditions.</title>
        <authorList>
            <person name="Tsukada S."/>
            <person name="Aono T."/>
            <person name="Akiba N."/>
            <person name="Lee KB."/>
            <person name="Liu CT."/>
            <person name="Toyazaki H."/>
            <person name="Oyaizu H."/>
        </authorList>
    </citation>
    <scope>NUCLEOTIDE SEQUENCE [LARGE SCALE GENOMIC DNA]</scope>
    <source>
        <strain evidence="8">ATCC 43989 / DSM 5975 / JCM 20966 / LMG 6465 / NBRC 14845 / NCIMB 13405 / ORS 571</strain>
    </source>
</reference>
<keyword evidence="4" id="KW-0378">Hydrolase</keyword>
<evidence type="ECO:0000256" key="4">
    <source>
        <dbReference type="ARBA" id="ARBA00022801"/>
    </source>
</evidence>
<dbReference type="STRING" id="438753.AZC_2674"/>
<proteinExistence type="inferred from homology"/>
<comment type="PTM">
    <text evidence="5">Carbamylation allows a single lysine to coordinate two divalent metal cations.</text>
</comment>
<dbReference type="HOGENOM" id="CLU_015572_2_0_5"/>
<keyword evidence="8" id="KW-1185">Reference proteome</keyword>
<evidence type="ECO:0000256" key="3">
    <source>
        <dbReference type="ARBA" id="ARBA00022723"/>
    </source>
</evidence>
<dbReference type="NCBIfam" id="NF009941">
    <property type="entry name" value="PRK13404.1"/>
    <property type="match status" value="1"/>
</dbReference>
<keyword evidence="3" id="KW-0479">Metal-binding</keyword>
<reference evidence="7 8" key="6">
    <citation type="journal article" date="2011" name="Appl. Environ. Microbiol.">
        <title>Involvement of the azorhizobial chromosome partition gene (parA) in the onset of bacteroid differentiation during Sesbania rostrata stem nodule development.</title>
        <authorList>
            <person name="Liu CT."/>
            <person name="Lee KB."/>
            <person name="Wang YS."/>
            <person name="Peng MH."/>
            <person name="Lee KT."/>
            <person name="Suzuki S."/>
            <person name="Suzuki T."/>
            <person name="Oyaizu H."/>
        </authorList>
    </citation>
    <scope>NUCLEOTIDE SEQUENCE [LARGE SCALE GENOMIC DNA]</scope>
    <source>
        <strain evidence="8">ATCC 43989 / DSM 5975 / JCM 20966 / LMG 6465 / NBRC 14845 / NCIMB 13405 / ORS 571</strain>
    </source>
</reference>
<dbReference type="GO" id="GO:0016812">
    <property type="term" value="F:hydrolase activity, acting on carbon-nitrogen (but not peptide) bonds, in cyclic amides"/>
    <property type="evidence" value="ECO:0007669"/>
    <property type="project" value="TreeGrafter"/>
</dbReference>
<organism evidence="7 8">
    <name type="scientific">Azorhizobium caulinodans (strain ATCC 43989 / DSM 5975 / JCM 20966 / LMG 6465 / NBRC 14845 / NCIMB 13405 / ORS 571)</name>
    <dbReference type="NCBI Taxonomy" id="438753"/>
    <lineage>
        <taxon>Bacteria</taxon>
        <taxon>Pseudomonadati</taxon>
        <taxon>Pseudomonadota</taxon>
        <taxon>Alphaproteobacteria</taxon>
        <taxon>Hyphomicrobiales</taxon>
        <taxon>Xanthobacteraceae</taxon>
        <taxon>Azorhizobium</taxon>
    </lineage>
</organism>
<dbReference type="eggNOG" id="COG0044">
    <property type="taxonomic scope" value="Bacteria"/>
</dbReference>
<dbReference type="PANTHER" id="PTHR11647:SF1">
    <property type="entry name" value="COLLAPSIN RESPONSE MEDIATOR PROTEIN"/>
    <property type="match status" value="1"/>
</dbReference>
<evidence type="ECO:0000256" key="5">
    <source>
        <dbReference type="PIRSR" id="PIRSR611778-50"/>
    </source>
</evidence>
<comment type="cofactor">
    <cofactor evidence="1">
        <name>Zn(2+)</name>
        <dbReference type="ChEBI" id="CHEBI:29105"/>
    </cofactor>
</comment>
<dbReference type="InterPro" id="IPR006680">
    <property type="entry name" value="Amidohydro-rel"/>
</dbReference>
<dbReference type="AlphaFoldDB" id="A8I8K7"/>